<dbReference type="InterPro" id="IPR003591">
    <property type="entry name" value="Leu-rich_rpt_typical-subtyp"/>
</dbReference>
<organism evidence="3 4">
    <name type="scientific">Mythimna separata</name>
    <name type="common">Oriental armyworm</name>
    <name type="synonym">Pseudaletia separata</name>
    <dbReference type="NCBI Taxonomy" id="271217"/>
    <lineage>
        <taxon>Eukaryota</taxon>
        <taxon>Metazoa</taxon>
        <taxon>Ecdysozoa</taxon>
        <taxon>Arthropoda</taxon>
        <taxon>Hexapoda</taxon>
        <taxon>Insecta</taxon>
        <taxon>Pterygota</taxon>
        <taxon>Neoptera</taxon>
        <taxon>Endopterygota</taxon>
        <taxon>Lepidoptera</taxon>
        <taxon>Glossata</taxon>
        <taxon>Ditrysia</taxon>
        <taxon>Noctuoidea</taxon>
        <taxon>Noctuidae</taxon>
        <taxon>Noctuinae</taxon>
        <taxon>Hadenini</taxon>
        <taxon>Mythimna</taxon>
    </lineage>
</organism>
<proteinExistence type="predicted"/>
<comment type="caution">
    <text evidence="3">The sequence shown here is derived from an EMBL/GenBank/DDBJ whole genome shotgun (WGS) entry which is preliminary data.</text>
</comment>
<accession>A0AAD7YGM0</accession>
<keyword evidence="4" id="KW-1185">Reference proteome</keyword>
<dbReference type="Proteomes" id="UP001231518">
    <property type="component" value="Chromosome 24"/>
</dbReference>
<dbReference type="InterPro" id="IPR032675">
    <property type="entry name" value="LRR_dom_sf"/>
</dbReference>
<evidence type="ECO:0000256" key="1">
    <source>
        <dbReference type="ARBA" id="ARBA00022614"/>
    </source>
</evidence>
<dbReference type="InterPro" id="IPR050216">
    <property type="entry name" value="LRR_domain-containing"/>
</dbReference>
<dbReference type="PANTHER" id="PTHR48051:SF1">
    <property type="entry name" value="RAS SUPPRESSOR PROTEIN 1"/>
    <property type="match status" value="1"/>
</dbReference>
<dbReference type="InterPro" id="IPR001611">
    <property type="entry name" value="Leu-rich_rpt"/>
</dbReference>
<dbReference type="SMART" id="SM00369">
    <property type="entry name" value="LRR_TYP"/>
    <property type="match status" value="2"/>
</dbReference>
<evidence type="ECO:0000313" key="3">
    <source>
        <dbReference type="EMBL" id="KAJ8715470.1"/>
    </source>
</evidence>
<protein>
    <recommendedName>
        <fullName evidence="5">Leucine-rich repeat-containing protein 27</fullName>
    </recommendedName>
</protein>
<dbReference type="PANTHER" id="PTHR48051">
    <property type="match status" value="1"/>
</dbReference>
<dbReference type="Gene3D" id="3.80.10.10">
    <property type="entry name" value="Ribonuclease Inhibitor"/>
    <property type="match status" value="1"/>
</dbReference>
<dbReference type="PROSITE" id="PS51450">
    <property type="entry name" value="LRR"/>
    <property type="match status" value="2"/>
</dbReference>
<evidence type="ECO:0000256" key="2">
    <source>
        <dbReference type="ARBA" id="ARBA00022737"/>
    </source>
</evidence>
<gene>
    <name evidence="3" type="ORF">PYW07_009952</name>
</gene>
<keyword evidence="2" id="KW-0677">Repeat</keyword>
<dbReference type="AlphaFoldDB" id="A0AAD7YGM0"/>
<evidence type="ECO:0008006" key="5">
    <source>
        <dbReference type="Google" id="ProtNLM"/>
    </source>
</evidence>
<evidence type="ECO:0000313" key="4">
    <source>
        <dbReference type="Proteomes" id="UP001231518"/>
    </source>
</evidence>
<sequence>MSEASDVTVPLNIYEEEINEETTLDLSSQGLSTLPEIKTPHLCILYLQNNGIKSLPDDLFPSLQYIMYLDVRDNQITDIPKSIKHHPTLTHLLLSNNKITSLPNELGTVASLRVLQLGGNPLMYPPREVINAGVLSVKQFLNHKFIDEMFENTSRSDISETTVSTSRISREHFSQDARSYNSVLDMAKLKKNMTVQFNEKETDDSDEELYARMKGKCPKLAKSRYTMPTYSQSCKYVKPSSCDGKNEFESKIKQSYLRDLAIKKHKDLLATRDKILQGRKNLEQLKNWRNEYNINKSKANGSYKLDSKDYPYDTNPDYMTLLNRDDLEKDLPDKYKKKLVHRCKPTVPRKSNNDVHLALKIKQLFENLEAIDLNRKDMTPRTEQKMLLNEIQKISEIKQKLMELSSTNTRSVEAE</sequence>
<dbReference type="EMBL" id="JARGEI010000018">
    <property type="protein sequence ID" value="KAJ8715470.1"/>
    <property type="molecule type" value="Genomic_DNA"/>
</dbReference>
<keyword evidence="1" id="KW-0433">Leucine-rich repeat</keyword>
<name>A0AAD7YGM0_MYTSE</name>
<reference evidence="3" key="1">
    <citation type="submission" date="2023-03" db="EMBL/GenBank/DDBJ databases">
        <title>Chromosome-level genomes of two armyworms, Mythimna separata and Mythimna loreyi, provide insights into the biosynthesis and reception of sex pheromones.</title>
        <authorList>
            <person name="Zhao H."/>
        </authorList>
    </citation>
    <scope>NUCLEOTIDE SEQUENCE</scope>
    <source>
        <strain evidence="3">BeijingLab</strain>
        <tissue evidence="3">Pupa</tissue>
    </source>
</reference>
<dbReference type="Pfam" id="PF13855">
    <property type="entry name" value="LRR_8"/>
    <property type="match status" value="1"/>
</dbReference>
<dbReference type="SUPFAM" id="SSF52058">
    <property type="entry name" value="L domain-like"/>
    <property type="match status" value="1"/>
</dbReference>
<dbReference type="GO" id="GO:0005737">
    <property type="term" value="C:cytoplasm"/>
    <property type="evidence" value="ECO:0007669"/>
    <property type="project" value="TreeGrafter"/>
</dbReference>